<keyword evidence="2" id="KW-1185">Reference proteome</keyword>
<dbReference type="AlphaFoldDB" id="X6NMT1"/>
<dbReference type="Proteomes" id="UP000023152">
    <property type="component" value="Unassembled WGS sequence"/>
</dbReference>
<dbReference type="EMBL" id="ASPP01007340">
    <property type="protein sequence ID" value="ETO27311.1"/>
    <property type="molecule type" value="Genomic_DNA"/>
</dbReference>
<evidence type="ECO:0000313" key="2">
    <source>
        <dbReference type="Proteomes" id="UP000023152"/>
    </source>
</evidence>
<proteinExistence type="predicted"/>
<gene>
    <name evidence="1" type="ORF">RFI_09823</name>
</gene>
<sequence>MKEIVQVKSEFSNWRENVELHTEMLNKQMSQQEQMNNRMLSQERKKCNTWRLEIYISFEKIAANILNECISFQSKIAAIKEDRKQCIENVDNFYSACKTITQQSLFQLAEKFVISLFFLVSNLSLKITPKKKDIIAKSKAMQKQSFAIRSKVIVRIYLKKKKVKN</sequence>
<reference evidence="1 2" key="1">
    <citation type="journal article" date="2013" name="Curr. Biol.">
        <title>The Genome of the Foraminiferan Reticulomyxa filosa.</title>
        <authorList>
            <person name="Glockner G."/>
            <person name="Hulsmann N."/>
            <person name="Schleicher M."/>
            <person name="Noegel A.A."/>
            <person name="Eichinger L."/>
            <person name="Gallinger C."/>
            <person name="Pawlowski J."/>
            <person name="Sierra R."/>
            <person name="Euteneuer U."/>
            <person name="Pillet L."/>
            <person name="Moustafa A."/>
            <person name="Platzer M."/>
            <person name="Groth M."/>
            <person name="Szafranski K."/>
            <person name="Schliwa M."/>
        </authorList>
    </citation>
    <scope>NUCLEOTIDE SEQUENCE [LARGE SCALE GENOMIC DNA]</scope>
</reference>
<comment type="caution">
    <text evidence="1">The sequence shown here is derived from an EMBL/GenBank/DDBJ whole genome shotgun (WGS) entry which is preliminary data.</text>
</comment>
<evidence type="ECO:0000313" key="1">
    <source>
        <dbReference type="EMBL" id="ETO27311.1"/>
    </source>
</evidence>
<name>X6NMT1_RETFI</name>
<protein>
    <submittedName>
        <fullName evidence="1">Uncharacterized protein</fullName>
    </submittedName>
</protein>
<accession>X6NMT1</accession>
<organism evidence="1 2">
    <name type="scientific">Reticulomyxa filosa</name>
    <dbReference type="NCBI Taxonomy" id="46433"/>
    <lineage>
        <taxon>Eukaryota</taxon>
        <taxon>Sar</taxon>
        <taxon>Rhizaria</taxon>
        <taxon>Retaria</taxon>
        <taxon>Foraminifera</taxon>
        <taxon>Monothalamids</taxon>
        <taxon>Reticulomyxidae</taxon>
        <taxon>Reticulomyxa</taxon>
    </lineage>
</organism>